<dbReference type="EMBL" id="JXXN02005959">
    <property type="protein sequence ID" value="THD19629.1"/>
    <property type="molecule type" value="Genomic_DNA"/>
</dbReference>
<evidence type="ECO:0000313" key="2">
    <source>
        <dbReference type="Proteomes" id="UP000230066"/>
    </source>
</evidence>
<reference evidence="1" key="1">
    <citation type="submission" date="2019-03" db="EMBL/GenBank/DDBJ databases">
        <title>Improved annotation for the trematode Fasciola hepatica.</title>
        <authorList>
            <person name="Choi Y.-J."/>
            <person name="Martin J."/>
            <person name="Mitreva M."/>
        </authorList>
    </citation>
    <scope>NUCLEOTIDE SEQUENCE [LARGE SCALE GENOMIC DNA]</scope>
</reference>
<protein>
    <recommendedName>
        <fullName evidence="3">HECT-type E3 ubiquitin transferase E3D</fullName>
    </recommendedName>
</protein>
<comment type="caution">
    <text evidence="1">The sequence shown here is derived from an EMBL/GenBank/DDBJ whole genome shotgun (WGS) entry which is preliminary data.</text>
</comment>
<dbReference type="InterPro" id="IPR019193">
    <property type="entry name" value="UBQ-conj_enz_E2-bd_prot"/>
</dbReference>
<proteinExistence type="predicted"/>
<dbReference type="AlphaFoldDB" id="A0A4E0QWW5"/>
<organism evidence="1 2">
    <name type="scientific">Fasciola hepatica</name>
    <name type="common">Liver fluke</name>
    <dbReference type="NCBI Taxonomy" id="6192"/>
    <lineage>
        <taxon>Eukaryota</taxon>
        <taxon>Metazoa</taxon>
        <taxon>Spiralia</taxon>
        <taxon>Lophotrochozoa</taxon>
        <taxon>Platyhelminthes</taxon>
        <taxon>Trematoda</taxon>
        <taxon>Digenea</taxon>
        <taxon>Plagiorchiida</taxon>
        <taxon>Echinostomata</taxon>
        <taxon>Echinostomatoidea</taxon>
        <taxon>Fasciolidae</taxon>
        <taxon>Fasciola</taxon>
    </lineage>
</organism>
<evidence type="ECO:0000313" key="1">
    <source>
        <dbReference type="EMBL" id="THD19629.1"/>
    </source>
</evidence>
<dbReference type="Proteomes" id="UP000230066">
    <property type="component" value="Unassembled WGS sequence"/>
</dbReference>
<gene>
    <name evidence="1" type="ORF">D915_009622</name>
</gene>
<evidence type="ECO:0008006" key="3">
    <source>
        <dbReference type="Google" id="ProtNLM"/>
    </source>
</evidence>
<sequence length="427" mass="47551">MGMFFAEYLPKKSSLTVTINLPKEYGDANLSVKPKSLELKTGLGLYSIELPNILMSCITCRNLENHDADSFSCTFTACETRPSRSPSCLLESMESILMNGDSLLCKFCSNKFAEIKGIKSFKLRPPVFTQEETSLGLEASYFCHSQNSGEKYYNPNVQLVKESSQSSVLSVTSAVHTGTEVALHTSSMERESYIIKSKNVIYCSRCWLCVGRKVSIGSDDLCSLWTNCLNVLTEERDIDGDFLRFVEKPLIDEGDFYGLFIAGLLENQCYRVILAAHTGDGLIDFMLLWLIDQEMDLYTIGLSRMIASPAPSSQTGSNDQPKFTDRPAPCTVHLKGEPAACRRVFYRLTVPNKAEGFQPETQALLKAWRDDFGVSLLTLPWETCVGLSTCLQQYTMRIAPQFRNAGQHMTGFICGAVPVVHPLQTVN</sequence>
<accession>A0A4E0QWW5</accession>
<name>A0A4E0QWW5_FASHE</name>
<dbReference type="Pfam" id="PF09814">
    <property type="entry name" value="HECT_2"/>
    <property type="match status" value="1"/>
</dbReference>
<keyword evidence="2" id="KW-1185">Reference proteome</keyword>